<evidence type="ECO:0000313" key="1">
    <source>
        <dbReference type="EMBL" id="KAJ7999499.1"/>
    </source>
</evidence>
<name>A0ACC2G778_DALPE</name>
<proteinExistence type="predicted"/>
<dbReference type="EMBL" id="CM055743">
    <property type="protein sequence ID" value="KAJ7999499.1"/>
    <property type="molecule type" value="Genomic_DNA"/>
</dbReference>
<comment type="caution">
    <text evidence="1">The sequence shown here is derived from an EMBL/GenBank/DDBJ whole genome shotgun (WGS) entry which is preliminary data.</text>
</comment>
<keyword evidence="2" id="KW-1185">Reference proteome</keyword>
<sequence>MCAGRMFSEAPVVLNCITDDALRERDADLFVNISPLQSMMLVAQKSVRSVAVMVLLVVTVAHCQENKRRAVTEHQLMHDRGRSIQSLKRLIWLSTAMEGLHTAQTHSSSSLSSIPGLSPALNPRSADSQSGDTNIYHQEAVERLMRNFFRPHLMELSDGEP</sequence>
<organism evidence="1 2">
    <name type="scientific">Dallia pectoralis</name>
    <name type="common">Alaska blackfish</name>
    <dbReference type="NCBI Taxonomy" id="75939"/>
    <lineage>
        <taxon>Eukaryota</taxon>
        <taxon>Metazoa</taxon>
        <taxon>Chordata</taxon>
        <taxon>Craniata</taxon>
        <taxon>Vertebrata</taxon>
        <taxon>Euteleostomi</taxon>
        <taxon>Actinopterygii</taxon>
        <taxon>Neopterygii</taxon>
        <taxon>Teleostei</taxon>
        <taxon>Protacanthopterygii</taxon>
        <taxon>Esociformes</taxon>
        <taxon>Umbridae</taxon>
        <taxon>Dallia</taxon>
    </lineage>
</organism>
<dbReference type="Proteomes" id="UP001157502">
    <property type="component" value="Chromosome 16"/>
</dbReference>
<evidence type="ECO:0000313" key="2">
    <source>
        <dbReference type="Proteomes" id="UP001157502"/>
    </source>
</evidence>
<protein>
    <submittedName>
        <fullName evidence="1">Uncharacterized protein</fullName>
    </submittedName>
</protein>
<accession>A0ACC2G778</accession>
<gene>
    <name evidence="1" type="ORF">DPEC_G00195060</name>
</gene>
<reference evidence="1" key="1">
    <citation type="submission" date="2021-05" db="EMBL/GenBank/DDBJ databases">
        <authorList>
            <person name="Pan Q."/>
            <person name="Jouanno E."/>
            <person name="Zahm M."/>
            <person name="Klopp C."/>
            <person name="Cabau C."/>
            <person name="Louis A."/>
            <person name="Berthelot C."/>
            <person name="Parey E."/>
            <person name="Roest Crollius H."/>
            <person name="Montfort J."/>
            <person name="Robinson-Rechavi M."/>
            <person name="Bouchez O."/>
            <person name="Lampietro C."/>
            <person name="Lopez Roques C."/>
            <person name="Donnadieu C."/>
            <person name="Postlethwait J."/>
            <person name="Bobe J."/>
            <person name="Dillon D."/>
            <person name="Chandos A."/>
            <person name="von Hippel F."/>
            <person name="Guiguen Y."/>
        </authorList>
    </citation>
    <scope>NUCLEOTIDE SEQUENCE</scope>
    <source>
        <strain evidence="1">YG-Jan2019</strain>
    </source>
</reference>